<sequence length="111" mass="13139">MSNGYQDRGNKKWSAMLLPEHRERLRQMAENEQKVVKPRLDADQWEDLNYKIQAALIEKRIITITHFKHDAVIDVAGTISKYDPINRTLHVQEDERLIKIKLSNIIEVRDF</sequence>
<accession>A0ABU1IVC9</accession>
<organism evidence="1 2">
    <name type="scientific">Paenibacillus hunanensis</name>
    <dbReference type="NCBI Taxonomy" id="539262"/>
    <lineage>
        <taxon>Bacteria</taxon>
        <taxon>Bacillati</taxon>
        <taxon>Bacillota</taxon>
        <taxon>Bacilli</taxon>
        <taxon>Bacillales</taxon>
        <taxon>Paenibacillaceae</taxon>
        <taxon>Paenibacillus</taxon>
    </lineage>
</organism>
<proteinExistence type="predicted"/>
<dbReference type="Pfam" id="PF08863">
    <property type="entry name" value="YolD"/>
    <property type="match status" value="1"/>
</dbReference>
<dbReference type="RefSeq" id="WP_188775401.1">
    <property type="nucleotide sequence ID" value="NZ_BMMB01000004.1"/>
</dbReference>
<dbReference type="EMBL" id="JAVDQH010000003">
    <property type="protein sequence ID" value="MDR6243124.1"/>
    <property type="molecule type" value="Genomic_DNA"/>
</dbReference>
<name>A0ABU1IVC9_9BACL</name>
<protein>
    <recommendedName>
        <fullName evidence="3">YolD-like family protein</fullName>
    </recommendedName>
</protein>
<comment type="caution">
    <text evidence="1">The sequence shown here is derived from an EMBL/GenBank/DDBJ whole genome shotgun (WGS) entry which is preliminary data.</text>
</comment>
<dbReference type="PANTHER" id="PTHR40051">
    <property type="entry name" value="IG HYPOTHETICAL 15966"/>
    <property type="match status" value="1"/>
</dbReference>
<dbReference type="InterPro" id="IPR014962">
    <property type="entry name" value="YolD"/>
</dbReference>
<evidence type="ECO:0000313" key="2">
    <source>
        <dbReference type="Proteomes" id="UP001185028"/>
    </source>
</evidence>
<reference evidence="1 2" key="1">
    <citation type="submission" date="2023-07" db="EMBL/GenBank/DDBJ databases">
        <title>Genomic Encyclopedia of Type Strains, Phase IV (KMG-IV): sequencing the most valuable type-strain genomes for metagenomic binning, comparative biology and taxonomic classification.</title>
        <authorList>
            <person name="Goeker M."/>
        </authorList>
    </citation>
    <scope>NUCLEOTIDE SEQUENCE [LARGE SCALE GENOMIC DNA]</scope>
    <source>
        <strain evidence="1 2">DSM 22170</strain>
    </source>
</reference>
<keyword evidence="2" id="KW-1185">Reference proteome</keyword>
<evidence type="ECO:0008006" key="3">
    <source>
        <dbReference type="Google" id="ProtNLM"/>
    </source>
</evidence>
<dbReference type="PANTHER" id="PTHR40051:SF1">
    <property type="entry name" value="YOLD-LIKE FAMILY PROTEIN"/>
    <property type="match status" value="1"/>
</dbReference>
<evidence type="ECO:0000313" key="1">
    <source>
        <dbReference type="EMBL" id="MDR6243124.1"/>
    </source>
</evidence>
<dbReference type="Proteomes" id="UP001185028">
    <property type="component" value="Unassembled WGS sequence"/>
</dbReference>
<gene>
    <name evidence="1" type="ORF">JOC58_001009</name>
</gene>